<sequence length="57" mass="6592">MDDDQGTYANTYLPFPVDPSQYYGRKVLAVPRCCQKRRGKTDRLRVNDGVAVREEKD</sequence>
<dbReference type="Proteomes" id="UP000076874">
    <property type="component" value="Unassembled WGS sequence"/>
</dbReference>
<proteinExistence type="predicted"/>
<protein>
    <submittedName>
        <fullName evidence="1">Uncharacterized protein</fullName>
    </submittedName>
</protein>
<gene>
    <name evidence="1" type="ORF">SPI_04932</name>
</gene>
<evidence type="ECO:0000313" key="1">
    <source>
        <dbReference type="EMBL" id="OAA60908.1"/>
    </source>
</evidence>
<comment type="caution">
    <text evidence="1">The sequence shown here is derived from an EMBL/GenBank/DDBJ whole genome shotgun (WGS) entry which is preliminary data.</text>
</comment>
<dbReference type="OrthoDB" id="5150140at2759"/>
<accession>A0A167TSS9</accession>
<organism evidence="1 2">
    <name type="scientific">Niveomyces insectorum RCEF 264</name>
    <dbReference type="NCBI Taxonomy" id="1081102"/>
    <lineage>
        <taxon>Eukaryota</taxon>
        <taxon>Fungi</taxon>
        <taxon>Dikarya</taxon>
        <taxon>Ascomycota</taxon>
        <taxon>Pezizomycotina</taxon>
        <taxon>Sordariomycetes</taxon>
        <taxon>Hypocreomycetidae</taxon>
        <taxon>Hypocreales</taxon>
        <taxon>Cordycipitaceae</taxon>
        <taxon>Niveomyces</taxon>
    </lineage>
</organism>
<name>A0A167TSS9_9HYPO</name>
<dbReference type="AlphaFoldDB" id="A0A167TSS9"/>
<keyword evidence="2" id="KW-1185">Reference proteome</keyword>
<dbReference type="EMBL" id="AZHD01000008">
    <property type="protein sequence ID" value="OAA60908.1"/>
    <property type="molecule type" value="Genomic_DNA"/>
</dbReference>
<reference evidence="1 2" key="1">
    <citation type="journal article" date="2016" name="Genome Biol. Evol.">
        <title>Divergent and convergent evolution of fungal pathogenicity.</title>
        <authorList>
            <person name="Shang Y."/>
            <person name="Xiao G."/>
            <person name="Zheng P."/>
            <person name="Cen K."/>
            <person name="Zhan S."/>
            <person name="Wang C."/>
        </authorList>
    </citation>
    <scope>NUCLEOTIDE SEQUENCE [LARGE SCALE GENOMIC DNA]</scope>
    <source>
        <strain evidence="1 2">RCEF 264</strain>
    </source>
</reference>
<dbReference type="STRING" id="1081102.A0A167TSS9"/>
<evidence type="ECO:0000313" key="2">
    <source>
        <dbReference type="Proteomes" id="UP000076874"/>
    </source>
</evidence>